<dbReference type="SUPFAM" id="SSF52540">
    <property type="entry name" value="P-loop containing nucleoside triphosphate hydrolases"/>
    <property type="match status" value="1"/>
</dbReference>
<evidence type="ECO:0000256" key="2">
    <source>
        <dbReference type="ARBA" id="ARBA00022741"/>
    </source>
</evidence>
<dbReference type="GO" id="GO:0016887">
    <property type="term" value="F:ATP hydrolysis activity"/>
    <property type="evidence" value="ECO:0007669"/>
    <property type="project" value="InterPro"/>
</dbReference>
<dbReference type="AlphaFoldDB" id="A0A316TYZ6"/>
<dbReference type="InterPro" id="IPR027417">
    <property type="entry name" value="P-loop_NTPase"/>
</dbReference>
<evidence type="ECO:0000259" key="4">
    <source>
        <dbReference type="PROSITE" id="PS50893"/>
    </source>
</evidence>
<dbReference type="PANTHER" id="PTHR42939:SF1">
    <property type="entry name" value="ABC TRANSPORTER ATP-BINDING PROTEIN ALBC-RELATED"/>
    <property type="match status" value="1"/>
</dbReference>
<reference evidence="5 6" key="1">
    <citation type="submission" date="2018-05" db="EMBL/GenBank/DDBJ databases">
        <title>Rhodohalobacter halophilus gen. nov., sp. nov., a moderately halophilic member of the family Balneolaceae.</title>
        <authorList>
            <person name="Liu Z.-W."/>
        </authorList>
    </citation>
    <scope>NUCLEOTIDE SEQUENCE [LARGE SCALE GENOMIC DNA]</scope>
    <source>
        <strain evidence="5 6">8A47</strain>
    </source>
</reference>
<dbReference type="InterPro" id="IPR051782">
    <property type="entry name" value="ABC_Transporter_VariousFunc"/>
</dbReference>
<keyword evidence="1" id="KW-0813">Transport</keyword>
<dbReference type="SMART" id="SM00382">
    <property type="entry name" value="AAA"/>
    <property type="match status" value="1"/>
</dbReference>
<dbReference type="InterPro" id="IPR003439">
    <property type="entry name" value="ABC_transporter-like_ATP-bd"/>
</dbReference>
<dbReference type="PROSITE" id="PS50893">
    <property type="entry name" value="ABC_TRANSPORTER_2"/>
    <property type="match status" value="1"/>
</dbReference>
<evidence type="ECO:0000313" key="5">
    <source>
        <dbReference type="EMBL" id="PWN08132.1"/>
    </source>
</evidence>
<evidence type="ECO:0000313" key="6">
    <source>
        <dbReference type="Proteomes" id="UP000245533"/>
    </source>
</evidence>
<feature type="domain" description="ABC transporter" evidence="4">
    <location>
        <begin position="4"/>
        <end position="204"/>
    </location>
</feature>
<name>A0A316TYZ6_9BACT</name>
<keyword evidence="2" id="KW-0547">Nucleotide-binding</keyword>
<gene>
    <name evidence="5" type="ORF">DDZ15_00410</name>
</gene>
<dbReference type="GO" id="GO:0005524">
    <property type="term" value="F:ATP binding"/>
    <property type="evidence" value="ECO:0007669"/>
    <property type="project" value="UniProtKB-KW"/>
</dbReference>
<dbReference type="CDD" id="cd03230">
    <property type="entry name" value="ABC_DR_subfamily_A"/>
    <property type="match status" value="1"/>
</dbReference>
<dbReference type="OrthoDB" id="9801987at2"/>
<dbReference type="Proteomes" id="UP000245533">
    <property type="component" value="Unassembled WGS sequence"/>
</dbReference>
<dbReference type="RefSeq" id="WP_109643739.1">
    <property type="nucleotide sequence ID" value="NZ_QGGB01000001.1"/>
</dbReference>
<comment type="caution">
    <text evidence="5">The sequence shown here is derived from an EMBL/GenBank/DDBJ whole genome shotgun (WGS) entry which is preliminary data.</text>
</comment>
<organism evidence="5 6">
    <name type="scientific">Rhodohalobacter mucosus</name>
    <dbReference type="NCBI Taxonomy" id="2079485"/>
    <lineage>
        <taxon>Bacteria</taxon>
        <taxon>Pseudomonadati</taxon>
        <taxon>Balneolota</taxon>
        <taxon>Balneolia</taxon>
        <taxon>Balneolales</taxon>
        <taxon>Balneolaceae</taxon>
        <taxon>Rhodohalobacter</taxon>
    </lineage>
</organism>
<dbReference type="Gene3D" id="3.40.50.300">
    <property type="entry name" value="P-loop containing nucleotide triphosphate hydrolases"/>
    <property type="match status" value="1"/>
</dbReference>
<keyword evidence="3" id="KW-0067">ATP-binding</keyword>
<evidence type="ECO:0000256" key="3">
    <source>
        <dbReference type="ARBA" id="ARBA00022840"/>
    </source>
</evidence>
<accession>A0A316TYZ6</accession>
<evidence type="ECO:0000256" key="1">
    <source>
        <dbReference type="ARBA" id="ARBA00022448"/>
    </source>
</evidence>
<keyword evidence="6" id="KW-1185">Reference proteome</keyword>
<dbReference type="PANTHER" id="PTHR42939">
    <property type="entry name" value="ABC TRANSPORTER ATP-BINDING PROTEIN ALBC-RELATED"/>
    <property type="match status" value="1"/>
</dbReference>
<dbReference type="Pfam" id="PF00005">
    <property type="entry name" value="ABC_tran"/>
    <property type="match status" value="1"/>
</dbReference>
<sequence>MIQLQADSLTKRYGKKSVLNGISFSYEGTILGIAGANGSGKTTLLKCLTGLLKPSSGSVTWQIEGIIINQADLKSHLGYAAPYIQLYEELTVAENLQFLSDLGNHARQSDLTGLLKTYDSAEFSDSLYGNLSTGQQQRVKLAASAVKDPSILILDEPGSNLDAKGKKLVEDMVHDYSSRGKMTIIASNQLDELKLCDKIIDLNK</sequence>
<proteinExistence type="predicted"/>
<protein>
    <recommendedName>
        <fullName evidence="4">ABC transporter domain-containing protein</fullName>
    </recommendedName>
</protein>
<dbReference type="InterPro" id="IPR003593">
    <property type="entry name" value="AAA+_ATPase"/>
</dbReference>
<dbReference type="EMBL" id="QGGB01000001">
    <property type="protein sequence ID" value="PWN08132.1"/>
    <property type="molecule type" value="Genomic_DNA"/>
</dbReference>